<sequence>MSKAEMNGKKILITGGPTNEPIDEVMKITNMSTGSFSISLTEAFAKGGYEVTLILNKGVKYKDIPENVDLIRVETTDEMMNAIKEQSEEKSFDAVIHASAVGDYKADFTFLMEDLAEEIFNNLDNIKSSEDILNIITDPKCKIDNSSKISSYQSNLTVKLGLTPKIIGNLRKWMPSALLLGCKLLENVSKEELIEVARKLCEKNSMDYIMANDLADLRHGQSTRYLTNAEGFTGIKLETAEDVFAFVDEKLK</sequence>
<dbReference type="InterPro" id="IPR007085">
    <property type="entry name" value="DNA/pantothenate-metab_flavo_C"/>
</dbReference>
<keyword evidence="3" id="KW-1185">Reference proteome</keyword>
<evidence type="ECO:0000313" key="3">
    <source>
        <dbReference type="Proteomes" id="UP001516588"/>
    </source>
</evidence>
<proteinExistence type="predicted"/>
<dbReference type="RefSeq" id="WP_226384761.1">
    <property type="nucleotide sequence ID" value="NZ_JADCKA010000002.1"/>
</dbReference>
<accession>A0ABR9QW50</accession>
<dbReference type="Proteomes" id="UP001516588">
    <property type="component" value="Unassembled WGS sequence"/>
</dbReference>
<reference evidence="2 3" key="1">
    <citation type="submission" date="2020-10" db="EMBL/GenBank/DDBJ databases">
        <title>ChiBAC.</title>
        <authorList>
            <person name="Zenner C."/>
            <person name="Hitch T.C.A."/>
            <person name="Clavel T."/>
        </authorList>
    </citation>
    <scope>NUCLEOTIDE SEQUENCE [LARGE SCALE GENOMIC DNA]</scope>
    <source>
        <strain evidence="2 3">DSM 108706</strain>
    </source>
</reference>
<comment type="caution">
    <text evidence="2">The sequence shown here is derived from an EMBL/GenBank/DDBJ whole genome shotgun (WGS) entry which is preliminary data.</text>
</comment>
<feature type="domain" description="DNA/pantothenate metabolism flavoprotein C-terminal" evidence="1">
    <location>
        <begin position="6"/>
        <end position="106"/>
    </location>
</feature>
<name>A0ABR9QW50_9FIRM</name>
<dbReference type="Pfam" id="PF04127">
    <property type="entry name" value="DFP"/>
    <property type="match status" value="1"/>
</dbReference>
<organism evidence="2 3">
    <name type="scientific">Gallibacter intestinalis</name>
    <dbReference type="NCBI Taxonomy" id="2779356"/>
    <lineage>
        <taxon>Bacteria</taxon>
        <taxon>Bacillati</taxon>
        <taxon>Bacillota</taxon>
        <taxon>Clostridia</taxon>
        <taxon>Eubacteriales</taxon>
        <taxon>Eubacteriaceae</taxon>
        <taxon>Gallibacter</taxon>
    </lineage>
</organism>
<evidence type="ECO:0000313" key="2">
    <source>
        <dbReference type="EMBL" id="MBE5035094.1"/>
    </source>
</evidence>
<dbReference type="Gene3D" id="3.40.50.10300">
    <property type="entry name" value="CoaB-like"/>
    <property type="match status" value="1"/>
</dbReference>
<protein>
    <recommendedName>
        <fullName evidence="1">DNA/pantothenate metabolism flavoprotein C-terminal domain-containing protein</fullName>
    </recommendedName>
</protein>
<dbReference type="InterPro" id="IPR035929">
    <property type="entry name" value="CoaB-like_sf"/>
</dbReference>
<gene>
    <name evidence="2" type="ORF">INF20_02225</name>
</gene>
<dbReference type="SUPFAM" id="SSF102645">
    <property type="entry name" value="CoaB-like"/>
    <property type="match status" value="1"/>
</dbReference>
<dbReference type="EMBL" id="JADCKA010000002">
    <property type="protein sequence ID" value="MBE5035094.1"/>
    <property type="molecule type" value="Genomic_DNA"/>
</dbReference>
<evidence type="ECO:0000259" key="1">
    <source>
        <dbReference type="Pfam" id="PF04127"/>
    </source>
</evidence>